<evidence type="ECO:0000313" key="1">
    <source>
        <dbReference type="EMBL" id="KAJ7533330.1"/>
    </source>
</evidence>
<accession>A0ACC2BUG3</accession>
<protein>
    <submittedName>
        <fullName evidence="1">Uncharacterized protein</fullName>
    </submittedName>
</protein>
<reference evidence="2" key="1">
    <citation type="journal article" date="2024" name="Proc. Natl. Acad. Sci. U.S.A.">
        <title>Extraordinary preservation of gene collinearity over three hundred million years revealed in homosporous lycophytes.</title>
        <authorList>
            <person name="Li C."/>
            <person name="Wickell D."/>
            <person name="Kuo L.Y."/>
            <person name="Chen X."/>
            <person name="Nie B."/>
            <person name="Liao X."/>
            <person name="Peng D."/>
            <person name="Ji J."/>
            <person name="Jenkins J."/>
            <person name="Williams M."/>
            <person name="Shu S."/>
            <person name="Plott C."/>
            <person name="Barry K."/>
            <person name="Rajasekar S."/>
            <person name="Grimwood J."/>
            <person name="Han X."/>
            <person name="Sun S."/>
            <person name="Hou Z."/>
            <person name="He W."/>
            <person name="Dai G."/>
            <person name="Sun C."/>
            <person name="Schmutz J."/>
            <person name="Leebens-Mack J.H."/>
            <person name="Li F.W."/>
            <person name="Wang L."/>
        </authorList>
    </citation>
    <scope>NUCLEOTIDE SEQUENCE [LARGE SCALE GENOMIC DNA]</scope>
    <source>
        <strain evidence="2">cv. PW_Plant_1</strain>
    </source>
</reference>
<organism evidence="1 2">
    <name type="scientific">Diphasiastrum complanatum</name>
    <name type="common">Issler's clubmoss</name>
    <name type="synonym">Lycopodium complanatum</name>
    <dbReference type="NCBI Taxonomy" id="34168"/>
    <lineage>
        <taxon>Eukaryota</taxon>
        <taxon>Viridiplantae</taxon>
        <taxon>Streptophyta</taxon>
        <taxon>Embryophyta</taxon>
        <taxon>Tracheophyta</taxon>
        <taxon>Lycopodiopsida</taxon>
        <taxon>Lycopodiales</taxon>
        <taxon>Lycopodiaceae</taxon>
        <taxon>Lycopodioideae</taxon>
        <taxon>Diphasiastrum</taxon>
    </lineage>
</organism>
<evidence type="ECO:0000313" key="2">
    <source>
        <dbReference type="Proteomes" id="UP001162992"/>
    </source>
</evidence>
<gene>
    <name evidence="1" type="ORF">O6H91_13G043600</name>
</gene>
<keyword evidence="2" id="KW-1185">Reference proteome</keyword>
<dbReference type="Proteomes" id="UP001162992">
    <property type="component" value="Chromosome 13"/>
</dbReference>
<name>A0ACC2BUG3_DIPCM</name>
<dbReference type="EMBL" id="CM055104">
    <property type="protein sequence ID" value="KAJ7533330.1"/>
    <property type="molecule type" value="Genomic_DNA"/>
</dbReference>
<sequence length="187" mass="20652">MPNKNWTRRGGSNCSEGPEQLLAKKRRPKNLGAYSSGRLKSGAPKNRASNGQRNFVDERESDNILIEAMDVNVHEPINLNLDGLASVYEAEEKTIKPHVKAKKVRFSLKNNVVWKPDGPLPPLSVRLPPLAMPRGSALKKGLSPGPICILAPAKPKSSSKRRLMILTQKKLKNAKRFSKVSKSRKTG</sequence>
<proteinExistence type="predicted"/>
<comment type="caution">
    <text evidence="1">The sequence shown here is derived from an EMBL/GenBank/DDBJ whole genome shotgun (WGS) entry which is preliminary data.</text>
</comment>